<organism evidence="1 2">
    <name type="scientific">Stenotrophomonas nematodicola</name>
    <dbReference type="NCBI Taxonomy" id="2656746"/>
    <lineage>
        <taxon>Bacteria</taxon>
        <taxon>Pseudomonadati</taxon>
        <taxon>Pseudomonadota</taxon>
        <taxon>Gammaproteobacteria</taxon>
        <taxon>Lysobacterales</taxon>
        <taxon>Lysobacteraceae</taxon>
        <taxon>Stenotrophomonas</taxon>
    </lineage>
</organism>
<evidence type="ECO:0000313" key="1">
    <source>
        <dbReference type="EMBL" id="MFG6109994.1"/>
    </source>
</evidence>
<dbReference type="Proteomes" id="UP001605261">
    <property type="component" value="Unassembled WGS sequence"/>
</dbReference>
<protein>
    <recommendedName>
        <fullName evidence="3">Lipoprotein</fullName>
    </recommendedName>
</protein>
<dbReference type="RefSeq" id="WP_394163793.1">
    <property type="nucleotide sequence ID" value="NZ_JBHGCJ010000009.1"/>
</dbReference>
<dbReference type="EMBL" id="JBHGCJ010000009">
    <property type="protein sequence ID" value="MFG6109994.1"/>
    <property type="molecule type" value="Genomic_DNA"/>
</dbReference>
<evidence type="ECO:0000313" key="2">
    <source>
        <dbReference type="Proteomes" id="UP001605261"/>
    </source>
</evidence>
<reference evidence="1 2" key="1">
    <citation type="submission" date="2024-09" db="EMBL/GenBank/DDBJ databases">
        <authorList>
            <consortium name="All-Russian atlas of soil microorganisms"/>
            <consortium name="as a basis for the search for new antimicrobial producers and enzymes with unique properties"/>
            <person name="Sokolova E.A."/>
            <person name="Voronina E.N."/>
        </authorList>
    </citation>
    <scope>NUCLEOTIDE SEQUENCE [LARGE SCALE GENOMIC DNA]</scope>
    <source>
        <strain evidence="1 2">AF-22b-331.1</strain>
    </source>
</reference>
<proteinExistence type="predicted"/>
<name>A0ABW7CYG4_9GAMM</name>
<evidence type="ECO:0008006" key="3">
    <source>
        <dbReference type="Google" id="ProtNLM"/>
    </source>
</evidence>
<accession>A0ABW7CYG4</accession>
<gene>
    <name evidence="1" type="ORF">ACEU0G_004020</name>
</gene>
<keyword evidence="2" id="KW-1185">Reference proteome</keyword>
<comment type="caution">
    <text evidence="1">The sequence shown here is derived from an EMBL/GenBank/DDBJ whole genome shotgun (WGS) entry which is preliminary data.</text>
</comment>
<sequence length="182" mass="19179">MAELIPGGNMRKCLLIALLPLSLAACHQYPPRDCTLGSDVQVQVRSPLDDASNRSVPLAVGETISGTFSPGGALRVDAVAVQIGNGGGNAEGEVGFRLCQDGRCVAGKVPIQGSKDNDYLEIPLQPHLGVTFEGGVISYELKRLSGAKELTAWVYPGTGRQTRLQVGGGESAEVLNLMLRQH</sequence>